<reference evidence="1" key="4">
    <citation type="submission" date="2024-05" db="EMBL/GenBank/DDBJ databases">
        <authorList>
            <person name="Sun Q."/>
            <person name="Zhou Y."/>
        </authorList>
    </citation>
    <scope>NUCLEOTIDE SEQUENCE</scope>
    <source>
        <strain evidence="1">CGMCC 1.18437</strain>
    </source>
</reference>
<evidence type="ECO:0000313" key="4">
    <source>
        <dbReference type="Proteomes" id="UP000619376"/>
    </source>
</evidence>
<gene>
    <name evidence="1" type="ORF">GCM10017781_01440</name>
    <name evidence="2" type="ORF">HNQ07_000895</name>
</gene>
<comment type="caution">
    <text evidence="2">The sequence shown here is derived from an EMBL/GenBank/DDBJ whole genome shotgun (WGS) entry which is preliminary data.</text>
</comment>
<dbReference type="Proteomes" id="UP000619376">
    <property type="component" value="Unassembled WGS sequence"/>
</dbReference>
<dbReference type="AlphaFoldDB" id="A0A7W8KEC0"/>
<evidence type="ECO:0000313" key="2">
    <source>
        <dbReference type="EMBL" id="MBB5375451.1"/>
    </source>
</evidence>
<evidence type="ECO:0000313" key="3">
    <source>
        <dbReference type="Proteomes" id="UP000539473"/>
    </source>
</evidence>
<reference evidence="1" key="1">
    <citation type="journal article" date="2014" name="Int. J. Syst. Evol. Microbiol.">
        <title>Complete genome of a new Firmicutes species belonging to the dominant human colonic microbiota ('Ruminococcus bicirculans') reveals two chromosomes and a selective capacity to utilize plant glucans.</title>
        <authorList>
            <consortium name="NISC Comparative Sequencing Program"/>
            <person name="Wegmann U."/>
            <person name="Louis P."/>
            <person name="Goesmann A."/>
            <person name="Henrissat B."/>
            <person name="Duncan S.H."/>
            <person name="Flint H.J."/>
        </authorList>
    </citation>
    <scope>NUCLEOTIDE SEQUENCE</scope>
    <source>
        <strain evidence="1">CGMCC 1.18437</strain>
    </source>
</reference>
<organism evidence="2 3">
    <name type="scientific">Deinococcus metalli</name>
    <dbReference type="NCBI Taxonomy" id="1141878"/>
    <lineage>
        <taxon>Bacteria</taxon>
        <taxon>Thermotogati</taxon>
        <taxon>Deinococcota</taxon>
        <taxon>Deinococci</taxon>
        <taxon>Deinococcales</taxon>
        <taxon>Deinococcaceae</taxon>
        <taxon>Deinococcus</taxon>
    </lineage>
</organism>
<dbReference type="RefSeq" id="WP_184109655.1">
    <property type="nucleotide sequence ID" value="NZ_BNAJ01000001.1"/>
</dbReference>
<proteinExistence type="predicted"/>
<keyword evidence="4" id="KW-1185">Reference proteome</keyword>
<dbReference type="EMBL" id="JACHFK010000001">
    <property type="protein sequence ID" value="MBB5375451.1"/>
    <property type="molecule type" value="Genomic_DNA"/>
</dbReference>
<name>A0A7W8KEC0_9DEIO</name>
<accession>A0A7W8KEC0</accession>
<sequence length="48" mass="5391">MTPVLEAITAEERQALNQLEAVLRQGWQGFIDVGEALLSSCDQRLYRA</sequence>
<reference evidence="4" key="2">
    <citation type="journal article" date="2019" name="Int. J. Syst. Evol. Microbiol.">
        <title>The Global Catalogue of Microorganisms (GCM) 10K type strain sequencing project: providing services to taxonomists for standard genome sequencing and annotation.</title>
        <authorList>
            <consortium name="The Broad Institute Genomics Platform"/>
            <consortium name="The Broad Institute Genome Sequencing Center for Infectious Disease"/>
            <person name="Wu L."/>
            <person name="Ma J."/>
        </authorList>
    </citation>
    <scope>NUCLEOTIDE SEQUENCE [LARGE SCALE GENOMIC DNA]</scope>
    <source>
        <strain evidence="4">CGMCC 1.18437</strain>
    </source>
</reference>
<protein>
    <submittedName>
        <fullName evidence="2">Uncharacterized protein</fullName>
    </submittedName>
</protein>
<reference evidence="2 3" key="3">
    <citation type="submission" date="2020-08" db="EMBL/GenBank/DDBJ databases">
        <title>Genomic Encyclopedia of Type Strains, Phase IV (KMG-IV): sequencing the most valuable type-strain genomes for metagenomic binning, comparative biology and taxonomic classification.</title>
        <authorList>
            <person name="Goeker M."/>
        </authorList>
    </citation>
    <scope>NUCLEOTIDE SEQUENCE [LARGE SCALE GENOMIC DNA]</scope>
    <source>
        <strain evidence="2 3">DSM 27521</strain>
    </source>
</reference>
<dbReference type="EMBL" id="BNAJ01000001">
    <property type="protein sequence ID" value="GHF29180.1"/>
    <property type="molecule type" value="Genomic_DNA"/>
</dbReference>
<dbReference type="Proteomes" id="UP000539473">
    <property type="component" value="Unassembled WGS sequence"/>
</dbReference>
<evidence type="ECO:0000313" key="1">
    <source>
        <dbReference type="EMBL" id="GHF29180.1"/>
    </source>
</evidence>